<feature type="transmembrane region" description="Helical" evidence="1">
    <location>
        <begin position="17"/>
        <end position="36"/>
    </location>
</feature>
<proteinExistence type="predicted"/>
<keyword evidence="1" id="KW-1133">Transmembrane helix</keyword>
<dbReference type="Proteomes" id="UP001430953">
    <property type="component" value="Unassembled WGS sequence"/>
</dbReference>
<evidence type="ECO:0000313" key="2">
    <source>
        <dbReference type="EMBL" id="KAL0104536.1"/>
    </source>
</evidence>
<organism evidence="2 3">
    <name type="scientific">Cardiocondyla obscurior</name>
    <dbReference type="NCBI Taxonomy" id="286306"/>
    <lineage>
        <taxon>Eukaryota</taxon>
        <taxon>Metazoa</taxon>
        <taxon>Ecdysozoa</taxon>
        <taxon>Arthropoda</taxon>
        <taxon>Hexapoda</taxon>
        <taxon>Insecta</taxon>
        <taxon>Pterygota</taxon>
        <taxon>Neoptera</taxon>
        <taxon>Endopterygota</taxon>
        <taxon>Hymenoptera</taxon>
        <taxon>Apocrita</taxon>
        <taxon>Aculeata</taxon>
        <taxon>Formicoidea</taxon>
        <taxon>Formicidae</taxon>
        <taxon>Myrmicinae</taxon>
        <taxon>Cardiocondyla</taxon>
    </lineage>
</organism>
<sequence>MKCTRCSMRSVSYVAEISMSVNVLIIALALYGVVSLRNRGGNGARGLNAAQKRGQSDISRLNSVTSFFPLPNRSLNGQIDWLLAKALDSHRKIR</sequence>
<accession>A0AAW2EQM7</accession>
<gene>
    <name evidence="2" type="ORF">PUN28_017333</name>
</gene>
<protein>
    <submittedName>
        <fullName evidence="2">Uncharacterized protein</fullName>
    </submittedName>
</protein>
<comment type="caution">
    <text evidence="2">The sequence shown here is derived from an EMBL/GenBank/DDBJ whole genome shotgun (WGS) entry which is preliminary data.</text>
</comment>
<reference evidence="2 3" key="1">
    <citation type="submission" date="2023-03" db="EMBL/GenBank/DDBJ databases">
        <title>High recombination rates correlate with genetic variation in Cardiocondyla obscurior ants.</title>
        <authorList>
            <person name="Errbii M."/>
        </authorList>
    </citation>
    <scope>NUCLEOTIDE SEQUENCE [LARGE SCALE GENOMIC DNA]</scope>
    <source>
        <strain evidence="2">Alpha-2009</strain>
        <tissue evidence="2">Whole body</tissue>
    </source>
</reference>
<evidence type="ECO:0000256" key="1">
    <source>
        <dbReference type="SAM" id="Phobius"/>
    </source>
</evidence>
<dbReference type="EMBL" id="JADYXP020000020">
    <property type="protein sequence ID" value="KAL0104536.1"/>
    <property type="molecule type" value="Genomic_DNA"/>
</dbReference>
<keyword evidence="1" id="KW-0472">Membrane</keyword>
<dbReference type="AlphaFoldDB" id="A0AAW2EQM7"/>
<keyword evidence="3" id="KW-1185">Reference proteome</keyword>
<name>A0AAW2EQM7_9HYME</name>
<keyword evidence="1" id="KW-0812">Transmembrane</keyword>
<evidence type="ECO:0000313" key="3">
    <source>
        <dbReference type="Proteomes" id="UP001430953"/>
    </source>
</evidence>